<evidence type="ECO:0000256" key="4">
    <source>
        <dbReference type="ARBA" id="ARBA00015443"/>
    </source>
</evidence>
<proteinExistence type="inferred from homology"/>
<feature type="binding site" evidence="16">
    <location>
        <position position="76"/>
    </location>
    <ligand>
        <name>Mg(2+)</name>
        <dbReference type="ChEBI" id="CHEBI:18420"/>
        <label>2</label>
        <note>catalytic</note>
    </ligand>
</feature>
<dbReference type="InterPro" id="IPR024956">
    <property type="entry name" value="tRNAHis_GuaTrfase_cat"/>
</dbReference>
<dbReference type="GO" id="GO:0005525">
    <property type="term" value="F:GTP binding"/>
    <property type="evidence" value="ECO:0007669"/>
    <property type="project" value="UniProtKB-UniRule"/>
</dbReference>
<evidence type="ECO:0000256" key="15">
    <source>
        <dbReference type="PIRSR" id="PIRSR028980-1"/>
    </source>
</evidence>
<dbReference type="EC" id="2.7.7.79" evidence="3 14"/>
<dbReference type="AlphaFoldDB" id="A0A0L0HUL7"/>
<dbReference type="Pfam" id="PF14413">
    <property type="entry name" value="Thg1C"/>
    <property type="match status" value="1"/>
</dbReference>
<keyword evidence="8 14" id="KW-0479">Metal-binding</keyword>
<evidence type="ECO:0000256" key="14">
    <source>
        <dbReference type="PIRNR" id="PIRNR028980"/>
    </source>
</evidence>
<keyword evidence="11 14" id="KW-0342">GTP-binding</keyword>
<sequence>MACSKYEYVKLFEQNITLLPNTWLVVRVDGHSFHRFTSEHDFAKPNDIRSLQLMNYAAQRCMQEMQDIVLAYGQSDEFSFVFRRSTNLYKRREAKITSTLCSLFTSNFIFHWKRFFADLELKYPPSFDARAVCYPTDQNLRDYMSWRQADCHINNLYNTAFWSLVQDTSNPRTEREAQAILKDTDSAAKNELLFTQYGINYNKLPEIFRKGSTLFRRLSEVAASTRDGTSEVKRTKNLVVVEHGDIIGDKFWQENPQILSI</sequence>
<feature type="binding site" evidence="15">
    <location>
        <begin position="75"/>
        <end position="76"/>
    </location>
    <ligand>
        <name>GTP</name>
        <dbReference type="ChEBI" id="CHEBI:37565"/>
    </ligand>
</feature>
<evidence type="ECO:0000256" key="8">
    <source>
        <dbReference type="ARBA" id="ARBA00022723"/>
    </source>
</evidence>
<dbReference type="PANTHER" id="PTHR12729">
    <property type="entry name" value="TRNA(HIS) GUANYLYLTRANSFERASE-RELATED"/>
    <property type="match status" value="1"/>
</dbReference>
<dbReference type="PIRSF" id="PIRSF028980">
    <property type="entry name" value="tRNAHis_guanylyltransferase"/>
    <property type="match status" value="1"/>
</dbReference>
<keyword evidence="9 14" id="KW-0547">Nucleotide-binding</keyword>
<evidence type="ECO:0000256" key="7">
    <source>
        <dbReference type="ARBA" id="ARBA00022695"/>
    </source>
</evidence>
<dbReference type="InterPro" id="IPR025845">
    <property type="entry name" value="Thg1_C_dom"/>
</dbReference>
<feature type="binding site" evidence="15">
    <location>
        <begin position="29"/>
        <end position="34"/>
    </location>
    <ligand>
        <name>GTP</name>
        <dbReference type="ChEBI" id="CHEBI:37565"/>
    </ligand>
</feature>
<dbReference type="PANTHER" id="PTHR12729:SF6">
    <property type="entry name" value="TRNA(HIS) GUANYLYLTRANSFERASE-RELATED"/>
    <property type="match status" value="1"/>
</dbReference>
<evidence type="ECO:0000313" key="20">
    <source>
        <dbReference type="Proteomes" id="UP000053201"/>
    </source>
</evidence>
<evidence type="ECO:0000259" key="17">
    <source>
        <dbReference type="Pfam" id="PF04446"/>
    </source>
</evidence>
<evidence type="ECO:0000256" key="10">
    <source>
        <dbReference type="ARBA" id="ARBA00022842"/>
    </source>
</evidence>
<evidence type="ECO:0000256" key="2">
    <source>
        <dbReference type="ARBA" id="ARBA00010113"/>
    </source>
</evidence>
<protein>
    <recommendedName>
        <fullName evidence="4 14">tRNA(His) guanylyltransferase</fullName>
        <ecNumber evidence="3 14">2.7.7.79</ecNumber>
    </recommendedName>
    <alternativeName>
        <fullName evidence="12 14">tRNA-histidine guanylyltransferase</fullName>
    </alternativeName>
</protein>
<evidence type="ECO:0000256" key="6">
    <source>
        <dbReference type="ARBA" id="ARBA00022694"/>
    </source>
</evidence>
<evidence type="ECO:0000256" key="1">
    <source>
        <dbReference type="ARBA" id="ARBA00002939"/>
    </source>
</evidence>
<organism evidence="19 20">
    <name type="scientific">Spizellomyces punctatus (strain DAOM BR117)</name>
    <dbReference type="NCBI Taxonomy" id="645134"/>
    <lineage>
        <taxon>Eukaryota</taxon>
        <taxon>Fungi</taxon>
        <taxon>Fungi incertae sedis</taxon>
        <taxon>Chytridiomycota</taxon>
        <taxon>Chytridiomycota incertae sedis</taxon>
        <taxon>Chytridiomycetes</taxon>
        <taxon>Spizellomycetales</taxon>
        <taxon>Spizellomycetaceae</taxon>
        <taxon>Spizellomyces</taxon>
    </lineage>
</organism>
<dbReference type="InterPro" id="IPR038469">
    <property type="entry name" value="tRNAHis_GuaTrfase_Thg1_sf"/>
</dbReference>
<dbReference type="GeneID" id="27684436"/>
<dbReference type="Proteomes" id="UP000053201">
    <property type="component" value="Unassembled WGS sequence"/>
</dbReference>
<evidence type="ECO:0000256" key="16">
    <source>
        <dbReference type="PIRSR" id="PIRSR028980-2"/>
    </source>
</evidence>
<feature type="binding site" evidence="16">
    <location>
        <position position="76"/>
    </location>
    <ligand>
        <name>Mg(2+)</name>
        <dbReference type="ChEBI" id="CHEBI:18420"/>
        <label>1</label>
        <note>catalytic</note>
    </ligand>
</feature>
<comment type="similarity">
    <text evidence="2 14">Belongs to the tRNA(His) guanylyltransferase family.</text>
</comment>
<feature type="domain" description="tRNAHis guanylyltransferase catalytic" evidence="17">
    <location>
        <begin position="6"/>
        <end position="135"/>
    </location>
</feature>
<name>A0A0L0HUL7_SPIPD</name>
<feature type="binding site" evidence="16">
    <location>
        <position position="30"/>
    </location>
    <ligand>
        <name>Mg(2+)</name>
        <dbReference type="ChEBI" id="CHEBI:18420"/>
        <label>1</label>
        <note>catalytic</note>
    </ligand>
</feature>
<dbReference type="GO" id="GO:0008193">
    <property type="term" value="F:tRNA guanylyltransferase activity"/>
    <property type="evidence" value="ECO:0007669"/>
    <property type="project" value="UniProtKB-UniRule"/>
</dbReference>
<dbReference type="Gene3D" id="3.30.70.3000">
    <property type="match status" value="1"/>
</dbReference>
<comment type="catalytic activity">
    <reaction evidence="13 14">
        <text>a 5'-end ribonucleotide-tRNA(His) + GTP + ATP + H2O = a 5'-end phospho-guanosine-ribonucleotide-tRNA(His) + AMP + 2 diphosphate + H(+)</text>
        <dbReference type="Rhea" id="RHEA:54564"/>
        <dbReference type="Rhea" id="RHEA-COMP:14193"/>
        <dbReference type="Rhea" id="RHEA-COMP:14917"/>
        <dbReference type="ChEBI" id="CHEBI:15377"/>
        <dbReference type="ChEBI" id="CHEBI:15378"/>
        <dbReference type="ChEBI" id="CHEBI:30616"/>
        <dbReference type="ChEBI" id="CHEBI:33019"/>
        <dbReference type="ChEBI" id="CHEBI:37565"/>
        <dbReference type="ChEBI" id="CHEBI:138282"/>
        <dbReference type="ChEBI" id="CHEBI:141847"/>
        <dbReference type="ChEBI" id="CHEBI:456215"/>
        <dbReference type="EC" id="2.7.7.79"/>
    </reaction>
</comment>
<feature type="domain" description="Thg1 C-terminal" evidence="18">
    <location>
        <begin position="138"/>
        <end position="247"/>
    </location>
</feature>
<keyword evidence="7 14" id="KW-0548">Nucleotidyltransferase</keyword>
<dbReference type="InParanoid" id="A0A0L0HUL7"/>
<evidence type="ECO:0000256" key="12">
    <source>
        <dbReference type="ARBA" id="ARBA00032480"/>
    </source>
</evidence>
<dbReference type="OrthoDB" id="62560at2759"/>
<keyword evidence="6 14" id="KW-0819">tRNA processing</keyword>
<evidence type="ECO:0000256" key="5">
    <source>
        <dbReference type="ARBA" id="ARBA00022679"/>
    </source>
</evidence>
<evidence type="ECO:0000256" key="3">
    <source>
        <dbReference type="ARBA" id="ARBA00012511"/>
    </source>
</evidence>
<dbReference type="STRING" id="645134.A0A0L0HUL7"/>
<evidence type="ECO:0000256" key="11">
    <source>
        <dbReference type="ARBA" id="ARBA00023134"/>
    </source>
</evidence>
<dbReference type="Pfam" id="PF04446">
    <property type="entry name" value="Thg1"/>
    <property type="match status" value="1"/>
</dbReference>
<accession>A0A0L0HUL7</accession>
<reference evidence="19 20" key="1">
    <citation type="submission" date="2009-08" db="EMBL/GenBank/DDBJ databases">
        <title>The Genome Sequence of Spizellomyces punctatus strain DAOM BR117.</title>
        <authorList>
            <consortium name="The Broad Institute Genome Sequencing Platform"/>
            <person name="Russ C."/>
            <person name="Cuomo C."/>
            <person name="Shea T."/>
            <person name="Young S.K."/>
            <person name="Zeng Q."/>
            <person name="Koehrsen M."/>
            <person name="Haas B."/>
            <person name="Borodovsky M."/>
            <person name="Guigo R."/>
            <person name="Alvarado L."/>
            <person name="Berlin A."/>
            <person name="Bochicchio J."/>
            <person name="Borenstein D."/>
            <person name="Chapman S."/>
            <person name="Chen Z."/>
            <person name="Engels R."/>
            <person name="Freedman E."/>
            <person name="Gellesch M."/>
            <person name="Goldberg J."/>
            <person name="Griggs A."/>
            <person name="Gujja S."/>
            <person name="Heiman D."/>
            <person name="Hepburn T."/>
            <person name="Howarth C."/>
            <person name="Jen D."/>
            <person name="Larson L."/>
            <person name="Lewis B."/>
            <person name="Mehta T."/>
            <person name="Park D."/>
            <person name="Pearson M."/>
            <person name="Roberts A."/>
            <person name="Saif S."/>
            <person name="Shenoy N."/>
            <person name="Sisk P."/>
            <person name="Stolte C."/>
            <person name="Sykes S."/>
            <person name="Thomson T."/>
            <person name="Walk T."/>
            <person name="White J."/>
            <person name="Yandava C."/>
            <person name="Burger G."/>
            <person name="Gray M.W."/>
            <person name="Holland P.W.H."/>
            <person name="King N."/>
            <person name="Lang F.B.F."/>
            <person name="Roger A.J."/>
            <person name="Ruiz-Trillo I."/>
            <person name="Lander E."/>
            <person name="Nusbaum C."/>
        </authorList>
    </citation>
    <scope>NUCLEOTIDE SEQUENCE [LARGE SCALE GENOMIC DNA]</scope>
    <source>
        <strain evidence="19 20">DAOM BR117</strain>
    </source>
</reference>
<dbReference type="GO" id="GO:0006400">
    <property type="term" value="P:tRNA modification"/>
    <property type="evidence" value="ECO:0007669"/>
    <property type="project" value="UniProtKB-UniRule"/>
</dbReference>
<dbReference type="OMA" id="WKQHTEI"/>
<dbReference type="VEuPathDB" id="FungiDB:SPPG_00727"/>
<dbReference type="EMBL" id="KQ257450">
    <property type="protein sequence ID" value="KND05051.1"/>
    <property type="molecule type" value="Genomic_DNA"/>
</dbReference>
<evidence type="ECO:0000256" key="9">
    <source>
        <dbReference type="ARBA" id="ARBA00022741"/>
    </source>
</evidence>
<comment type="function">
    <text evidence="1 14">Adds a GMP to the 5'-end of tRNA(His) after transcription and RNase P cleavage.</text>
</comment>
<keyword evidence="5 14" id="KW-0808">Transferase</keyword>
<keyword evidence="20" id="KW-1185">Reference proteome</keyword>
<evidence type="ECO:0000313" key="19">
    <source>
        <dbReference type="EMBL" id="KND05051.1"/>
    </source>
</evidence>
<dbReference type="eggNOG" id="KOG2721">
    <property type="taxonomic scope" value="Eukaryota"/>
</dbReference>
<comment type="cofactor">
    <cofactor evidence="16">
        <name>Mg(2+)</name>
        <dbReference type="ChEBI" id="CHEBI:18420"/>
    </cofactor>
    <text evidence="16">Binds 2 magnesium ions per subunit.</text>
</comment>
<feature type="binding site" evidence="16">
    <location>
        <position position="29"/>
    </location>
    <ligand>
        <name>Mg(2+)</name>
        <dbReference type="ChEBI" id="CHEBI:18420"/>
        <label>2</label>
        <note>catalytic</note>
    </ligand>
</feature>
<dbReference type="RefSeq" id="XP_016613090.1">
    <property type="nucleotide sequence ID" value="XM_016749055.1"/>
</dbReference>
<dbReference type="InterPro" id="IPR007537">
    <property type="entry name" value="tRNAHis_GuaTrfase_Thg1"/>
</dbReference>
<gene>
    <name evidence="19" type="ORF">SPPG_00727</name>
</gene>
<feature type="binding site" evidence="16">
    <location>
        <position position="29"/>
    </location>
    <ligand>
        <name>Mg(2+)</name>
        <dbReference type="ChEBI" id="CHEBI:18420"/>
        <label>1</label>
        <note>catalytic</note>
    </ligand>
</feature>
<evidence type="ECO:0000256" key="13">
    <source>
        <dbReference type="ARBA" id="ARBA00047281"/>
    </source>
</evidence>
<dbReference type="FunFam" id="3.30.70.3000:FF:000001">
    <property type="entry name" value="tRNA(His) guanylyltransferase"/>
    <property type="match status" value="1"/>
</dbReference>
<keyword evidence="10 14" id="KW-0460">Magnesium</keyword>
<dbReference type="GO" id="GO:0000287">
    <property type="term" value="F:magnesium ion binding"/>
    <property type="evidence" value="ECO:0007669"/>
    <property type="project" value="UniProtKB-UniRule"/>
</dbReference>
<dbReference type="FunCoup" id="A0A0L0HUL7">
    <property type="interactions" value="347"/>
</dbReference>
<evidence type="ECO:0000259" key="18">
    <source>
        <dbReference type="Pfam" id="PF14413"/>
    </source>
</evidence>